<dbReference type="Pfam" id="PF03932">
    <property type="entry name" value="CutC"/>
    <property type="match status" value="1"/>
</dbReference>
<comment type="similarity">
    <text evidence="1 2">Belongs to the CutC family.</text>
</comment>
<comment type="caution">
    <text evidence="2">Once thought to be involved in copper homeostasis, experiments in E.coli have shown this is not the case.</text>
</comment>
<dbReference type="Proteomes" id="UP001202248">
    <property type="component" value="Unassembled WGS sequence"/>
</dbReference>
<dbReference type="PANTHER" id="PTHR12598">
    <property type="entry name" value="COPPER HOMEOSTASIS PROTEIN CUTC"/>
    <property type="match status" value="1"/>
</dbReference>
<dbReference type="Gene3D" id="3.20.20.380">
    <property type="entry name" value="Copper homeostasis (CutC) domain"/>
    <property type="match status" value="1"/>
</dbReference>
<dbReference type="RefSeq" id="WP_240828696.1">
    <property type="nucleotide sequence ID" value="NZ_JAKWBL010000001.1"/>
</dbReference>
<dbReference type="SUPFAM" id="SSF110395">
    <property type="entry name" value="CutC-like"/>
    <property type="match status" value="1"/>
</dbReference>
<keyword evidence="4" id="KW-1185">Reference proteome</keyword>
<evidence type="ECO:0000313" key="3">
    <source>
        <dbReference type="EMBL" id="MCH5598370.1"/>
    </source>
</evidence>
<evidence type="ECO:0000313" key="4">
    <source>
        <dbReference type="Proteomes" id="UP001202248"/>
    </source>
</evidence>
<proteinExistence type="inferred from homology"/>
<protein>
    <recommendedName>
        <fullName evidence="2">PF03932 family protein CutC</fullName>
    </recommendedName>
</protein>
<dbReference type="EMBL" id="JAKWBL010000001">
    <property type="protein sequence ID" value="MCH5598370.1"/>
    <property type="molecule type" value="Genomic_DNA"/>
</dbReference>
<evidence type="ECO:0000256" key="1">
    <source>
        <dbReference type="ARBA" id="ARBA00007768"/>
    </source>
</evidence>
<reference evidence="3 4" key="1">
    <citation type="submission" date="2022-02" db="EMBL/GenBank/DDBJ databases">
        <authorList>
            <person name="Min J."/>
        </authorList>
    </citation>
    <scope>NUCLEOTIDE SEQUENCE [LARGE SCALE GENOMIC DNA]</scope>
    <source>
        <strain evidence="3 4">GR10-1</strain>
    </source>
</reference>
<sequence length="216" mass="23798">MVHKYTLEIATSDFESTKNAVAGGADRIELCANLGEGGTTQSLGVIKKCRESFDVKLYPIIRVRGGDFYYTDEEFDCMMYDALKCKDLNCDGVVIGFLNKDGSIDVKRTSKIVEAVYPLGVTFHRAFDRCIAPFEGLEEVINAGCERILTSGQQLTAPEGVQLIADLNKVADGRIAIMPGSGVRANNVQSLAKQTHCNEFHTSLRELKHSSMDFFL</sequence>
<comment type="caution">
    <text evidence="3">The sequence shown here is derived from an EMBL/GenBank/DDBJ whole genome shotgun (WGS) entry which is preliminary data.</text>
</comment>
<keyword evidence="2" id="KW-0963">Cytoplasm</keyword>
<name>A0ABS9SJ35_9BACT</name>
<evidence type="ECO:0000256" key="2">
    <source>
        <dbReference type="HAMAP-Rule" id="MF_00795"/>
    </source>
</evidence>
<dbReference type="HAMAP" id="MF_00795">
    <property type="entry name" value="CutC"/>
    <property type="match status" value="1"/>
</dbReference>
<dbReference type="InterPro" id="IPR036822">
    <property type="entry name" value="CutC-like_dom_sf"/>
</dbReference>
<dbReference type="InterPro" id="IPR005627">
    <property type="entry name" value="CutC-like"/>
</dbReference>
<dbReference type="PANTHER" id="PTHR12598:SF0">
    <property type="entry name" value="COPPER HOMEOSTASIS PROTEIN CUTC HOMOLOG"/>
    <property type="match status" value="1"/>
</dbReference>
<accession>A0ABS9SJ35</accession>
<gene>
    <name evidence="2" type="primary">cutC</name>
    <name evidence="3" type="ORF">MKP09_10835</name>
</gene>
<comment type="subcellular location">
    <subcellularLocation>
        <location evidence="2">Cytoplasm</location>
    </subcellularLocation>
</comment>
<organism evidence="3 4">
    <name type="scientific">Niabella ginsengisoli</name>
    <dbReference type="NCBI Taxonomy" id="522298"/>
    <lineage>
        <taxon>Bacteria</taxon>
        <taxon>Pseudomonadati</taxon>
        <taxon>Bacteroidota</taxon>
        <taxon>Chitinophagia</taxon>
        <taxon>Chitinophagales</taxon>
        <taxon>Chitinophagaceae</taxon>
        <taxon>Niabella</taxon>
    </lineage>
</organism>